<protein>
    <submittedName>
        <fullName evidence="2">Uncharacterized protein</fullName>
    </submittedName>
</protein>
<sequence>MSNMARNRVIPALIASGLFGGLLYSTAGGSNQPRPRARHDAGGSATDSNVSESLQQFAGTGGKHARKQSDIDPATDPKNTHIVSHSSSPHSKRSPQKKLDFDDGAEAATPPKNVGPEAHRDL</sequence>
<keyword evidence="3" id="KW-1185">Reference proteome</keyword>
<comment type="caution">
    <text evidence="2">The sequence shown here is derived from an EMBL/GenBank/DDBJ whole genome shotgun (WGS) entry which is preliminary data.</text>
</comment>
<reference evidence="2" key="2">
    <citation type="submission" date="2023-05" db="EMBL/GenBank/DDBJ databases">
        <authorList>
            <consortium name="Lawrence Berkeley National Laboratory"/>
            <person name="Steindorff A."/>
            <person name="Hensen N."/>
            <person name="Bonometti L."/>
            <person name="Westerberg I."/>
            <person name="Brannstrom I.O."/>
            <person name="Guillou S."/>
            <person name="Cros-Aarteil S."/>
            <person name="Calhoun S."/>
            <person name="Haridas S."/>
            <person name="Kuo A."/>
            <person name="Mondo S."/>
            <person name="Pangilinan J."/>
            <person name="Riley R."/>
            <person name="Labutti K."/>
            <person name="Andreopoulos B."/>
            <person name="Lipzen A."/>
            <person name="Chen C."/>
            <person name="Yanf M."/>
            <person name="Daum C."/>
            <person name="Ng V."/>
            <person name="Clum A."/>
            <person name="Ohm R."/>
            <person name="Martin F."/>
            <person name="Silar P."/>
            <person name="Natvig D."/>
            <person name="Lalanne C."/>
            <person name="Gautier V."/>
            <person name="Ament-Velasquez S.L."/>
            <person name="Kruys A."/>
            <person name="Hutchinson M.I."/>
            <person name="Powell A.J."/>
            <person name="Barry K."/>
            <person name="Miller A.N."/>
            <person name="Grigoriev I.V."/>
            <person name="Debuchy R."/>
            <person name="Gladieux P."/>
            <person name="Thoren M.H."/>
            <person name="Johannesson H."/>
        </authorList>
    </citation>
    <scope>NUCLEOTIDE SEQUENCE</scope>
    <source>
        <strain evidence="2">CBS 892.96</strain>
    </source>
</reference>
<accession>A0AAN6WBJ1</accession>
<name>A0AAN6WBJ1_9PEZI</name>
<organism evidence="2 3">
    <name type="scientific">Triangularia setosa</name>
    <dbReference type="NCBI Taxonomy" id="2587417"/>
    <lineage>
        <taxon>Eukaryota</taxon>
        <taxon>Fungi</taxon>
        <taxon>Dikarya</taxon>
        <taxon>Ascomycota</taxon>
        <taxon>Pezizomycotina</taxon>
        <taxon>Sordariomycetes</taxon>
        <taxon>Sordariomycetidae</taxon>
        <taxon>Sordariales</taxon>
        <taxon>Podosporaceae</taxon>
        <taxon>Triangularia</taxon>
    </lineage>
</organism>
<evidence type="ECO:0000313" key="3">
    <source>
        <dbReference type="Proteomes" id="UP001302321"/>
    </source>
</evidence>
<reference evidence="2" key="1">
    <citation type="journal article" date="2023" name="Mol. Phylogenet. Evol.">
        <title>Genome-scale phylogeny and comparative genomics of the fungal order Sordariales.</title>
        <authorList>
            <person name="Hensen N."/>
            <person name="Bonometti L."/>
            <person name="Westerberg I."/>
            <person name="Brannstrom I.O."/>
            <person name="Guillou S."/>
            <person name="Cros-Aarteil S."/>
            <person name="Calhoun S."/>
            <person name="Haridas S."/>
            <person name="Kuo A."/>
            <person name="Mondo S."/>
            <person name="Pangilinan J."/>
            <person name="Riley R."/>
            <person name="LaButti K."/>
            <person name="Andreopoulos B."/>
            <person name="Lipzen A."/>
            <person name="Chen C."/>
            <person name="Yan M."/>
            <person name="Daum C."/>
            <person name="Ng V."/>
            <person name="Clum A."/>
            <person name="Steindorff A."/>
            <person name="Ohm R.A."/>
            <person name="Martin F."/>
            <person name="Silar P."/>
            <person name="Natvig D.O."/>
            <person name="Lalanne C."/>
            <person name="Gautier V."/>
            <person name="Ament-Velasquez S.L."/>
            <person name="Kruys A."/>
            <person name="Hutchinson M.I."/>
            <person name="Powell A.J."/>
            <person name="Barry K."/>
            <person name="Miller A.N."/>
            <person name="Grigoriev I.V."/>
            <person name="Debuchy R."/>
            <person name="Gladieux P."/>
            <person name="Hiltunen Thoren M."/>
            <person name="Johannesson H."/>
        </authorList>
    </citation>
    <scope>NUCLEOTIDE SEQUENCE</scope>
    <source>
        <strain evidence="2">CBS 892.96</strain>
    </source>
</reference>
<feature type="region of interest" description="Disordered" evidence="1">
    <location>
        <begin position="23"/>
        <end position="122"/>
    </location>
</feature>
<dbReference type="Proteomes" id="UP001302321">
    <property type="component" value="Unassembled WGS sequence"/>
</dbReference>
<proteinExistence type="predicted"/>
<evidence type="ECO:0000256" key="1">
    <source>
        <dbReference type="SAM" id="MobiDB-lite"/>
    </source>
</evidence>
<feature type="compositionally biased region" description="Polar residues" evidence="1">
    <location>
        <begin position="45"/>
        <end position="58"/>
    </location>
</feature>
<dbReference type="EMBL" id="MU866127">
    <property type="protein sequence ID" value="KAK4178953.1"/>
    <property type="molecule type" value="Genomic_DNA"/>
</dbReference>
<evidence type="ECO:0000313" key="2">
    <source>
        <dbReference type="EMBL" id="KAK4178953.1"/>
    </source>
</evidence>
<gene>
    <name evidence="2" type="ORF">QBC36DRAFT_365837</name>
</gene>
<dbReference type="AlphaFoldDB" id="A0AAN6WBJ1"/>